<keyword evidence="2" id="KW-0732">Signal</keyword>
<dbReference type="Gene3D" id="3.40.190.10">
    <property type="entry name" value="Periplasmic binding protein-like II"/>
    <property type="match status" value="1"/>
</dbReference>
<evidence type="ECO:0000313" key="3">
    <source>
        <dbReference type="EMBL" id="PWK53606.1"/>
    </source>
</evidence>
<feature type="chain" id="PRO_5016272233" evidence="2">
    <location>
        <begin position="25"/>
        <end position="325"/>
    </location>
</feature>
<dbReference type="PANTHER" id="PTHR42928:SF3">
    <property type="entry name" value="UPF0065 PROTEIN YFLP"/>
    <property type="match status" value="1"/>
</dbReference>
<accession>A0A316G0W3</accession>
<dbReference type="EMBL" id="QGGV01000013">
    <property type="protein sequence ID" value="PWK53606.1"/>
    <property type="molecule type" value="Genomic_DNA"/>
</dbReference>
<dbReference type="PIRSF" id="PIRSF017082">
    <property type="entry name" value="YflP"/>
    <property type="match status" value="1"/>
</dbReference>
<comment type="similarity">
    <text evidence="1">Belongs to the UPF0065 (bug) family.</text>
</comment>
<protein>
    <submittedName>
        <fullName evidence="3">Putative tricarboxylic transport membrane protein</fullName>
    </submittedName>
</protein>
<gene>
    <name evidence="3" type="ORF">C8D95_113131</name>
</gene>
<feature type="signal peptide" evidence="2">
    <location>
        <begin position="1"/>
        <end position="24"/>
    </location>
</feature>
<dbReference type="Gene3D" id="3.40.190.150">
    <property type="entry name" value="Bordetella uptake gene, domain 1"/>
    <property type="match status" value="1"/>
</dbReference>
<dbReference type="PANTHER" id="PTHR42928">
    <property type="entry name" value="TRICARBOXYLATE-BINDING PROTEIN"/>
    <property type="match status" value="1"/>
</dbReference>
<dbReference type="InterPro" id="IPR042100">
    <property type="entry name" value="Bug_dom1"/>
</dbReference>
<dbReference type="OrthoDB" id="9780943at2"/>
<dbReference type="SUPFAM" id="SSF53850">
    <property type="entry name" value="Periplasmic binding protein-like II"/>
    <property type="match status" value="1"/>
</dbReference>
<reference evidence="3 4" key="1">
    <citation type="submission" date="2018-05" db="EMBL/GenBank/DDBJ databases">
        <title>Genomic Encyclopedia of Type Strains, Phase IV (KMG-IV): sequencing the most valuable type-strain genomes for metagenomic binning, comparative biology and taxonomic classification.</title>
        <authorList>
            <person name="Goeker M."/>
        </authorList>
    </citation>
    <scope>NUCLEOTIDE SEQUENCE [LARGE SCALE GENOMIC DNA]</scope>
    <source>
        <strain evidence="3 4">DSM 103371</strain>
    </source>
</reference>
<dbReference type="RefSeq" id="WP_109761060.1">
    <property type="nucleotide sequence ID" value="NZ_CP034588.1"/>
</dbReference>
<dbReference type="Pfam" id="PF03401">
    <property type="entry name" value="TctC"/>
    <property type="match status" value="1"/>
</dbReference>
<name>A0A316G0W3_9RHOB</name>
<dbReference type="AlphaFoldDB" id="A0A316G0W3"/>
<evidence type="ECO:0000256" key="2">
    <source>
        <dbReference type="SAM" id="SignalP"/>
    </source>
</evidence>
<proteinExistence type="inferred from homology"/>
<dbReference type="KEGG" id="salo:EF888_14995"/>
<keyword evidence="4" id="KW-1185">Reference proteome</keyword>
<dbReference type="InterPro" id="IPR005064">
    <property type="entry name" value="BUG"/>
</dbReference>
<organism evidence="3 4">
    <name type="scientific">Silicimonas algicola</name>
    <dbReference type="NCBI Taxonomy" id="1826607"/>
    <lineage>
        <taxon>Bacteria</taxon>
        <taxon>Pseudomonadati</taxon>
        <taxon>Pseudomonadota</taxon>
        <taxon>Alphaproteobacteria</taxon>
        <taxon>Rhodobacterales</taxon>
        <taxon>Paracoccaceae</taxon>
    </lineage>
</organism>
<dbReference type="Proteomes" id="UP000245390">
    <property type="component" value="Unassembled WGS sequence"/>
</dbReference>
<dbReference type="CDD" id="cd07012">
    <property type="entry name" value="PBP2_Bug_TTT"/>
    <property type="match status" value="1"/>
</dbReference>
<sequence>MWFNRTLFAAVGLTATLSMQLALAQPSGVECIAPSDPGGGWDFTCRSVGRLLEEQDRVDGSVKVTNMSGGDGGVGMSYVVSKRNEDPNLLVAASTATISNLAQDRYTGLDHEAVRWVASLGADFGAIVVREDSPYENLNQLLDDVMEDPSQVSFGGGSVAGTWDDLKVRLLAKAAGMEDIADINYVAFNSGGPAQTQLLGGHIDAYTGDFSEIAGQLEAGNVRVLAILAPERLAAAPDVPTAIEQGYDVIGANWRGFYAPGNISDEEYQEWVSILGELYQSEGWQEAMEANGLGPFWQGGEEFGEFVDQNIEQLVETSREVGVLE</sequence>
<evidence type="ECO:0000256" key="1">
    <source>
        <dbReference type="ARBA" id="ARBA00006987"/>
    </source>
</evidence>
<evidence type="ECO:0000313" key="4">
    <source>
        <dbReference type="Proteomes" id="UP000245390"/>
    </source>
</evidence>
<comment type="caution">
    <text evidence="3">The sequence shown here is derived from an EMBL/GenBank/DDBJ whole genome shotgun (WGS) entry which is preliminary data.</text>
</comment>